<protein>
    <recommendedName>
        <fullName evidence="4">Glycine-rich protein</fullName>
    </recommendedName>
</protein>
<accession>A0AAN9BPD2</accession>
<dbReference type="Proteomes" id="UP001374579">
    <property type="component" value="Unassembled WGS sequence"/>
</dbReference>
<dbReference type="AlphaFoldDB" id="A0AAN9BPD2"/>
<evidence type="ECO:0000313" key="3">
    <source>
        <dbReference type="Proteomes" id="UP001374579"/>
    </source>
</evidence>
<comment type="caution">
    <text evidence="2">The sequence shown here is derived from an EMBL/GenBank/DDBJ whole genome shotgun (WGS) entry which is preliminary data.</text>
</comment>
<feature type="chain" id="PRO_5043028661" description="Glycine-rich protein" evidence="1">
    <location>
        <begin position="24"/>
        <end position="101"/>
    </location>
</feature>
<proteinExistence type="predicted"/>
<keyword evidence="3" id="KW-1185">Reference proteome</keyword>
<evidence type="ECO:0000256" key="1">
    <source>
        <dbReference type="SAM" id="SignalP"/>
    </source>
</evidence>
<organism evidence="2 3">
    <name type="scientific">Littorina saxatilis</name>
    <dbReference type="NCBI Taxonomy" id="31220"/>
    <lineage>
        <taxon>Eukaryota</taxon>
        <taxon>Metazoa</taxon>
        <taxon>Spiralia</taxon>
        <taxon>Lophotrochozoa</taxon>
        <taxon>Mollusca</taxon>
        <taxon>Gastropoda</taxon>
        <taxon>Caenogastropoda</taxon>
        <taxon>Littorinimorpha</taxon>
        <taxon>Littorinoidea</taxon>
        <taxon>Littorinidae</taxon>
        <taxon>Littorina</taxon>
    </lineage>
</organism>
<gene>
    <name evidence="2" type="ORF">V1264_013722</name>
</gene>
<evidence type="ECO:0000313" key="2">
    <source>
        <dbReference type="EMBL" id="KAK7109733.1"/>
    </source>
</evidence>
<feature type="signal peptide" evidence="1">
    <location>
        <begin position="1"/>
        <end position="23"/>
    </location>
</feature>
<dbReference type="EMBL" id="JBAMIC010000003">
    <property type="protein sequence ID" value="KAK7109733.1"/>
    <property type="molecule type" value="Genomic_DNA"/>
</dbReference>
<name>A0AAN9BPD2_9CAEN</name>
<reference evidence="2 3" key="1">
    <citation type="submission" date="2024-02" db="EMBL/GenBank/DDBJ databases">
        <title>Chromosome-scale genome assembly of the rough periwinkle Littorina saxatilis.</title>
        <authorList>
            <person name="De Jode A."/>
            <person name="Faria R."/>
            <person name="Formenti G."/>
            <person name="Sims Y."/>
            <person name="Smith T.P."/>
            <person name="Tracey A."/>
            <person name="Wood J.M.D."/>
            <person name="Zagrodzka Z.B."/>
            <person name="Johannesson K."/>
            <person name="Butlin R.K."/>
            <person name="Leder E.H."/>
        </authorList>
    </citation>
    <scope>NUCLEOTIDE SEQUENCE [LARGE SCALE GENOMIC DNA]</scope>
    <source>
        <strain evidence="2">Snail1</strain>
        <tissue evidence="2">Muscle</tissue>
    </source>
</reference>
<keyword evidence="1" id="KW-0732">Signal</keyword>
<sequence length="101" mass="10287">MKTLLKITLVLLLAVISTDVITAQLGGGAQGGMTPFAGGQQGGFNPFLLWSLVANSGNDRIRRLFLWQLISGQGGGLFGGGQGGAGGGFGFNPLLLLGLQN</sequence>
<evidence type="ECO:0008006" key="4">
    <source>
        <dbReference type="Google" id="ProtNLM"/>
    </source>
</evidence>